<keyword evidence="2 5" id="KW-0547">Nucleotide-binding</keyword>
<dbReference type="Gene3D" id="3.30.590.20">
    <property type="match status" value="1"/>
</dbReference>
<dbReference type="NCBIfam" id="NF010044">
    <property type="entry name" value="PRK13517.1-4"/>
    <property type="match status" value="1"/>
</dbReference>
<dbReference type="NCBIfam" id="TIGR02050">
    <property type="entry name" value="gshA_cyan_rel"/>
    <property type="match status" value="1"/>
</dbReference>
<name>A0A7C8BN96_9MICO</name>
<evidence type="ECO:0000256" key="3">
    <source>
        <dbReference type="ARBA" id="ARBA00022840"/>
    </source>
</evidence>
<dbReference type="EC" id="6.3.2.2" evidence="5"/>
<comment type="function">
    <text evidence="5">ATP-dependent carboxylate-amine ligase which exhibits weak glutamate--cysteine ligase activity.</text>
</comment>
<dbReference type="HAMAP" id="MF_01609">
    <property type="entry name" value="Glu_cys_ligase_2"/>
    <property type="match status" value="1"/>
</dbReference>
<gene>
    <name evidence="6" type="ORF">F8O02_04710</name>
</gene>
<dbReference type="NCBIfam" id="NF010042">
    <property type="entry name" value="PRK13517.1-2"/>
    <property type="match status" value="1"/>
</dbReference>
<organism evidence="6 7">
    <name type="scientific">Pseudoclavibacter caeni</name>
    <dbReference type="NCBI Taxonomy" id="908846"/>
    <lineage>
        <taxon>Bacteria</taxon>
        <taxon>Bacillati</taxon>
        <taxon>Actinomycetota</taxon>
        <taxon>Actinomycetes</taxon>
        <taxon>Micrococcales</taxon>
        <taxon>Microbacteriaceae</taxon>
        <taxon>Pseudoclavibacter</taxon>
    </lineage>
</organism>
<keyword evidence="1 5" id="KW-0436">Ligase</keyword>
<dbReference type="GO" id="GO:0005524">
    <property type="term" value="F:ATP binding"/>
    <property type="evidence" value="ECO:0007669"/>
    <property type="project" value="UniProtKB-KW"/>
</dbReference>
<dbReference type="PANTHER" id="PTHR36510:SF1">
    <property type="entry name" value="GLUTAMATE--CYSTEINE LIGASE 2-RELATED"/>
    <property type="match status" value="1"/>
</dbReference>
<dbReference type="EMBL" id="WBKA01000003">
    <property type="protein sequence ID" value="KAB1632319.1"/>
    <property type="molecule type" value="Genomic_DNA"/>
</dbReference>
<reference evidence="6 7" key="1">
    <citation type="submission" date="2019-09" db="EMBL/GenBank/DDBJ databases">
        <title>Phylogeny of genus Pseudoclavibacter and closely related genus.</title>
        <authorList>
            <person name="Li Y."/>
        </authorList>
    </citation>
    <scope>NUCLEOTIDE SEQUENCE [LARGE SCALE GENOMIC DNA]</scope>
    <source>
        <strain evidence="6 7">JCM 16921</strain>
    </source>
</reference>
<dbReference type="GO" id="GO:0004357">
    <property type="term" value="F:glutamate-cysteine ligase activity"/>
    <property type="evidence" value="ECO:0007669"/>
    <property type="project" value="UniProtKB-EC"/>
</dbReference>
<evidence type="ECO:0000313" key="6">
    <source>
        <dbReference type="EMBL" id="KAB1632319.1"/>
    </source>
</evidence>
<evidence type="ECO:0000256" key="5">
    <source>
        <dbReference type="HAMAP-Rule" id="MF_01609"/>
    </source>
</evidence>
<sequence>MRIDFAASRPSTLGVEWEVLLVDRETRQPTARADEVHRALAGTPEGARLDHELLENTVEIVTGVHETVASAVAEIDRVRRAVLDAADALGLGVLCAGTHPFADAVQPFRHSERYRQLIDRTQWWGRLMAIYGLHVHVGLDRVDKAIPVMHGMLSLLPHLLALSASSPWWQGVNTGYASNRAMLFRQLPTAGLPMCVDGWAGFETIIDGMVRTGVIGGVDEVRWDVRPAPRFGTVENRVCDGVPTLTEVAALTAFVQSAVTDLSRRLDAGETITPLPDWVIAENKWRASRYGLAAEIITGPDLAEAPVVEQIRLEVARLEPVAASLGCAAELALVPDVLAAGASYQRQQRVAVRASGSLPAVVDALVAEFAAGRPLAA</sequence>
<comment type="similarity">
    <text evidence="5">Belongs to the glutamate--cysteine ligase type 2 family. YbdK subfamily.</text>
</comment>
<dbReference type="GO" id="GO:0042398">
    <property type="term" value="P:modified amino acid biosynthetic process"/>
    <property type="evidence" value="ECO:0007669"/>
    <property type="project" value="InterPro"/>
</dbReference>
<dbReference type="OrthoDB" id="9769628at2"/>
<protein>
    <recommendedName>
        <fullName evidence="5">Putative glutamate--cysteine ligase 2</fullName>
        <ecNumber evidence="5">6.3.2.2</ecNumber>
    </recommendedName>
    <alternativeName>
        <fullName evidence="5">Gamma-glutamylcysteine synthetase 2</fullName>
        <shortName evidence="5">GCS 2</shortName>
        <shortName evidence="5">Gamma-GCS 2</shortName>
    </alternativeName>
</protein>
<keyword evidence="7" id="KW-1185">Reference proteome</keyword>
<dbReference type="InterPro" id="IPR050141">
    <property type="entry name" value="GCL_type2/YbdK_subfam"/>
</dbReference>
<evidence type="ECO:0000256" key="2">
    <source>
        <dbReference type="ARBA" id="ARBA00022741"/>
    </source>
</evidence>
<dbReference type="InterPro" id="IPR014746">
    <property type="entry name" value="Gln_synth/guanido_kin_cat_dom"/>
</dbReference>
<keyword evidence="3 5" id="KW-0067">ATP-binding</keyword>
<evidence type="ECO:0000256" key="1">
    <source>
        <dbReference type="ARBA" id="ARBA00022598"/>
    </source>
</evidence>
<dbReference type="InterPro" id="IPR006336">
    <property type="entry name" value="GCS2"/>
</dbReference>
<evidence type="ECO:0000313" key="7">
    <source>
        <dbReference type="Proteomes" id="UP000481339"/>
    </source>
</evidence>
<dbReference type="Proteomes" id="UP000481339">
    <property type="component" value="Unassembled WGS sequence"/>
</dbReference>
<dbReference type="RefSeq" id="WP_158036097.1">
    <property type="nucleotide sequence ID" value="NZ_BAAAZV010000017.1"/>
</dbReference>
<dbReference type="NCBIfam" id="NF010043">
    <property type="entry name" value="PRK13517.1-3"/>
    <property type="match status" value="1"/>
</dbReference>
<dbReference type="Pfam" id="PF04107">
    <property type="entry name" value="GCS2"/>
    <property type="match status" value="1"/>
</dbReference>
<proteinExistence type="inferred from homology"/>
<dbReference type="InterPro" id="IPR011793">
    <property type="entry name" value="YbdK"/>
</dbReference>
<dbReference type="PANTHER" id="PTHR36510">
    <property type="entry name" value="GLUTAMATE--CYSTEINE LIGASE 2-RELATED"/>
    <property type="match status" value="1"/>
</dbReference>
<comment type="caution">
    <text evidence="6">The sequence shown here is derived from an EMBL/GenBank/DDBJ whole genome shotgun (WGS) entry which is preliminary data.</text>
</comment>
<dbReference type="SUPFAM" id="SSF55931">
    <property type="entry name" value="Glutamine synthetase/guanido kinase"/>
    <property type="match status" value="1"/>
</dbReference>
<evidence type="ECO:0000256" key="4">
    <source>
        <dbReference type="ARBA" id="ARBA00048819"/>
    </source>
</evidence>
<accession>A0A7C8BN96</accession>
<dbReference type="AlphaFoldDB" id="A0A7C8BN96"/>
<comment type="catalytic activity">
    <reaction evidence="4 5">
        <text>L-cysteine + L-glutamate + ATP = gamma-L-glutamyl-L-cysteine + ADP + phosphate + H(+)</text>
        <dbReference type="Rhea" id="RHEA:13285"/>
        <dbReference type="ChEBI" id="CHEBI:15378"/>
        <dbReference type="ChEBI" id="CHEBI:29985"/>
        <dbReference type="ChEBI" id="CHEBI:30616"/>
        <dbReference type="ChEBI" id="CHEBI:35235"/>
        <dbReference type="ChEBI" id="CHEBI:43474"/>
        <dbReference type="ChEBI" id="CHEBI:58173"/>
        <dbReference type="ChEBI" id="CHEBI:456216"/>
        <dbReference type="EC" id="6.3.2.2"/>
    </reaction>
</comment>